<comment type="caution">
    <text evidence="1">The sequence shown here is derived from an EMBL/GenBank/DDBJ whole genome shotgun (WGS) entry which is preliminary data.</text>
</comment>
<dbReference type="EMBL" id="RSFA01000084">
    <property type="protein sequence ID" value="RSD30100.1"/>
    <property type="molecule type" value="Genomic_DNA"/>
</dbReference>
<reference evidence="1 2" key="1">
    <citation type="submission" date="2018-12" db="EMBL/GenBank/DDBJ databases">
        <title>Genomic taxonomy of the Vibrionaceae family.</title>
        <authorList>
            <person name="Gomez-Gil B."/>
            <person name="Enciso-Ibarra K."/>
        </authorList>
    </citation>
    <scope>NUCLEOTIDE SEQUENCE [LARGE SCALE GENOMIC DNA]</scope>
    <source>
        <strain evidence="1 2">CAIM 594</strain>
    </source>
</reference>
<dbReference type="OrthoDB" id="9811423at2"/>
<dbReference type="PANTHER" id="PTHR35175:SF2">
    <property type="entry name" value="DUF1289 DOMAIN-CONTAINING PROTEIN"/>
    <property type="match status" value="1"/>
</dbReference>
<dbReference type="Pfam" id="PF06945">
    <property type="entry name" value="DUF1289"/>
    <property type="match status" value="1"/>
</dbReference>
<keyword evidence="2" id="KW-1185">Reference proteome</keyword>
<evidence type="ECO:0000313" key="2">
    <source>
        <dbReference type="Proteomes" id="UP000269041"/>
    </source>
</evidence>
<proteinExistence type="predicted"/>
<evidence type="ECO:0000313" key="1">
    <source>
        <dbReference type="EMBL" id="RSD30100.1"/>
    </source>
</evidence>
<accession>A0A427U0I6</accession>
<name>A0A427U0I6_9VIBR</name>
<dbReference type="InterPro" id="IPR010710">
    <property type="entry name" value="DUF1289"/>
</dbReference>
<gene>
    <name evidence="1" type="ORF">EJA03_15715</name>
</gene>
<dbReference type="PANTHER" id="PTHR35175">
    <property type="entry name" value="DUF1289 DOMAIN-CONTAINING PROTEIN"/>
    <property type="match status" value="1"/>
</dbReference>
<sequence length="67" mass="7751">MVWGKHVNKEVPSPCVRLCCLNEEDICLGCYRTLTEILDWNTYSSEEKIKVTVRCAKRKKSFNGGRN</sequence>
<dbReference type="Proteomes" id="UP000269041">
    <property type="component" value="Unassembled WGS sequence"/>
</dbReference>
<dbReference type="AlphaFoldDB" id="A0A427U0I6"/>
<organism evidence="1 2">
    <name type="scientific">Vibrio pectenicida</name>
    <dbReference type="NCBI Taxonomy" id="62763"/>
    <lineage>
        <taxon>Bacteria</taxon>
        <taxon>Pseudomonadati</taxon>
        <taxon>Pseudomonadota</taxon>
        <taxon>Gammaproteobacteria</taxon>
        <taxon>Vibrionales</taxon>
        <taxon>Vibrionaceae</taxon>
        <taxon>Vibrio</taxon>
    </lineage>
</organism>
<protein>
    <submittedName>
        <fullName evidence="1">DUF1289 domain-containing protein</fullName>
    </submittedName>
</protein>